<keyword evidence="1" id="KW-0732">Signal</keyword>
<reference evidence="4" key="2">
    <citation type="submission" date="2010-05" db="EMBL/GenBank/DDBJ databases">
        <title>The genome sequence of Magnaporthe poae strain ATCC 64411.</title>
        <authorList>
            <person name="Ma L.-J."/>
            <person name="Dead R."/>
            <person name="Young S."/>
            <person name="Zeng Q."/>
            <person name="Koehrsen M."/>
            <person name="Alvarado L."/>
            <person name="Berlin A."/>
            <person name="Chapman S.B."/>
            <person name="Chen Z."/>
            <person name="Freedman E."/>
            <person name="Gellesch M."/>
            <person name="Goldberg J."/>
            <person name="Griggs A."/>
            <person name="Gujja S."/>
            <person name="Heilman E.R."/>
            <person name="Heiman D."/>
            <person name="Hepburn T."/>
            <person name="Howarth C."/>
            <person name="Jen D."/>
            <person name="Larson L."/>
            <person name="Mehta T."/>
            <person name="Neiman D."/>
            <person name="Pearson M."/>
            <person name="Roberts A."/>
            <person name="Saif S."/>
            <person name="Shea T."/>
            <person name="Shenoy N."/>
            <person name="Sisk P."/>
            <person name="Stolte C."/>
            <person name="Sykes S."/>
            <person name="Walk T."/>
            <person name="White J."/>
            <person name="Yandava C."/>
            <person name="Haas B."/>
            <person name="Nusbaum C."/>
            <person name="Birren B."/>
        </authorList>
    </citation>
    <scope>NUCLEOTIDE SEQUENCE [LARGE SCALE GENOMIC DNA]</scope>
    <source>
        <strain evidence="4">ATCC 64411 / 73-15</strain>
    </source>
</reference>
<organism evidence="3 4">
    <name type="scientific">Magnaporthiopsis poae (strain ATCC 64411 / 73-15)</name>
    <name type="common">Kentucky bluegrass fungus</name>
    <name type="synonym">Magnaporthe poae</name>
    <dbReference type="NCBI Taxonomy" id="644358"/>
    <lineage>
        <taxon>Eukaryota</taxon>
        <taxon>Fungi</taxon>
        <taxon>Dikarya</taxon>
        <taxon>Ascomycota</taxon>
        <taxon>Pezizomycotina</taxon>
        <taxon>Sordariomycetes</taxon>
        <taxon>Sordariomycetidae</taxon>
        <taxon>Magnaporthales</taxon>
        <taxon>Magnaporthaceae</taxon>
        <taxon>Magnaporthiopsis</taxon>
    </lineage>
</organism>
<feature type="signal peptide" evidence="1">
    <location>
        <begin position="1"/>
        <end position="26"/>
    </location>
</feature>
<dbReference type="EnsemblFungi" id="MAPG_12106T0">
    <property type="protein sequence ID" value="MAPG_12106T0"/>
    <property type="gene ID" value="MAPG_12106"/>
</dbReference>
<sequence length="254" mass="27230">MLSIRLASPAALLLLVAGLPSVLVDAKPSPFTTRDDPGSIGPIGDITWEGELEPGKGSVALTGGTFEAIEQQAKALNSTYTIFQNPSANTNTSHPQVSLGGIRSTDCLRDKLPAAKVSWILAGAAHMREIGGTCWLSGRLCMRAVCQRDSAIFWCNDNVGRLGAACATLADYADYLYERCSDDRSTMQGSVTDDRNRRTIVRGDDCQCIGACSCITVAAESMGAQKYREWTAGIGSGRHKVKTVGSYSMERLER</sequence>
<reference evidence="2" key="3">
    <citation type="submission" date="2011-03" db="EMBL/GenBank/DDBJ databases">
        <title>Annotation of Magnaporthe poae ATCC 64411.</title>
        <authorList>
            <person name="Ma L.-J."/>
            <person name="Dead R."/>
            <person name="Young S.K."/>
            <person name="Zeng Q."/>
            <person name="Gargeya S."/>
            <person name="Fitzgerald M."/>
            <person name="Haas B."/>
            <person name="Abouelleil A."/>
            <person name="Alvarado L."/>
            <person name="Arachchi H.M."/>
            <person name="Berlin A."/>
            <person name="Brown A."/>
            <person name="Chapman S.B."/>
            <person name="Chen Z."/>
            <person name="Dunbar C."/>
            <person name="Freedman E."/>
            <person name="Gearin G."/>
            <person name="Gellesch M."/>
            <person name="Goldberg J."/>
            <person name="Griggs A."/>
            <person name="Gujja S."/>
            <person name="Heiman D."/>
            <person name="Howarth C."/>
            <person name="Larson L."/>
            <person name="Lui A."/>
            <person name="MacDonald P.J.P."/>
            <person name="Mehta T."/>
            <person name="Montmayeur A."/>
            <person name="Murphy C."/>
            <person name="Neiman D."/>
            <person name="Pearson M."/>
            <person name="Priest M."/>
            <person name="Roberts A."/>
            <person name="Saif S."/>
            <person name="Shea T."/>
            <person name="Shenoy N."/>
            <person name="Sisk P."/>
            <person name="Stolte C."/>
            <person name="Sykes S."/>
            <person name="Yandava C."/>
            <person name="Wortman J."/>
            <person name="Nusbaum C."/>
            <person name="Birren B."/>
        </authorList>
    </citation>
    <scope>NUCLEOTIDE SEQUENCE</scope>
    <source>
        <strain evidence="2">ATCC 64411</strain>
    </source>
</reference>
<reference evidence="3" key="4">
    <citation type="journal article" date="2015" name="G3 (Bethesda)">
        <title>Genome sequences of three phytopathogenic species of the Magnaporthaceae family of fungi.</title>
        <authorList>
            <person name="Okagaki L.H."/>
            <person name="Nunes C.C."/>
            <person name="Sailsbery J."/>
            <person name="Clay B."/>
            <person name="Brown D."/>
            <person name="John T."/>
            <person name="Oh Y."/>
            <person name="Young N."/>
            <person name="Fitzgerald M."/>
            <person name="Haas B.J."/>
            <person name="Zeng Q."/>
            <person name="Young S."/>
            <person name="Adiconis X."/>
            <person name="Fan L."/>
            <person name="Levin J.Z."/>
            <person name="Mitchell T.K."/>
            <person name="Okubara P.A."/>
            <person name="Farman M.L."/>
            <person name="Kohn L.M."/>
            <person name="Birren B."/>
            <person name="Ma L.-J."/>
            <person name="Dean R.A."/>
        </authorList>
    </citation>
    <scope>NUCLEOTIDE SEQUENCE</scope>
    <source>
        <strain evidence="3">ATCC 64411 / 73-15</strain>
    </source>
</reference>
<dbReference type="PANTHER" id="PTHR35605">
    <property type="entry name" value="ECP2 EFFECTOR PROTEIN DOMAIN-CONTAINING PROTEIN-RELATED"/>
    <property type="match status" value="1"/>
</dbReference>
<name>A0A0C4EGV0_MAGP6</name>
<dbReference type="EMBL" id="ADBL01003067">
    <property type="status" value="NOT_ANNOTATED_CDS"/>
    <property type="molecule type" value="Genomic_DNA"/>
</dbReference>
<dbReference type="OrthoDB" id="3552888at2759"/>
<evidence type="ECO:0000313" key="2">
    <source>
        <dbReference type="EMBL" id="KLU93168.1"/>
    </source>
</evidence>
<reference evidence="2" key="1">
    <citation type="submission" date="2010-05" db="EMBL/GenBank/DDBJ databases">
        <title>The Genome Sequence of Magnaporthe poae strain ATCC 64411.</title>
        <authorList>
            <consortium name="The Broad Institute Genome Sequencing Platform"/>
            <consortium name="Broad Institute Genome Sequencing Center for Infectious Disease"/>
            <person name="Ma L.-J."/>
            <person name="Dead R."/>
            <person name="Young S."/>
            <person name="Zeng Q."/>
            <person name="Koehrsen M."/>
            <person name="Alvarado L."/>
            <person name="Berlin A."/>
            <person name="Chapman S.B."/>
            <person name="Chen Z."/>
            <person name="Freedman E."/>
            <person name="Gellesch M."/>
            <person name="Goldberg J."/>
            <person name="Griggs A."/>
            <person name="Gujja S."/>
            <person name="Heilman E.R."/>
            <person name="Heiman D."/>
            <person name="Hepburn T."/>
            <person name="Howarth C."/>
            <person name="Jen D."/>
            <person name="Larson L."/>
            <person name="Mehta T."/>
            <person name="Neiman D."/>
            <person name="Pearson M."/>
            <person name="Roberts A."/>
            <person name="Saif S."/>
            <person name="Shea T."/>
            <person name="Shenoy N."/>
            <person name="Sisk P."/>
            <person name="Stolte C."/>
            <person name="Sykes S."/>
            <person name="Walk T."/>
            <person name="White J."/>
            <person name="Yandava C."/>
            <person name="Haas B."/>
            <person name="Nusbaum C."/>
            <person name="Birren B."/>
        </authorList>
    </citation>
    <scope>NUCLEOTIDE SEQUENCE</scope>
    <source>
        <strain evidence="2">ATCC 64411</strain>
    </source>
</reference>
<evidence type="ECO:0008006" key="5">
    <source>
        <dbReference type="Google" id="ProtNLM"/>
    </source>
</evidence>
<dbReference type="AlphaFoldDB" id="A0A0C4EGV0"/>
<accession>A0A0C4EGV0</accession>
<reference evidence="3" key="5">
    <citation type="submission" date="2015-06" db="UniProtKB">
        <authorList>
            <consortium name="EnsemblFungi"/>
        </authorList>
    </citation>
    <scope>IDENTIFICATION</scope>
    <source>
        <strain evidence="3">ATCC 64411</strain>
    </source>
</reference>
<proteinExistence type="predicted"/>
<dbReference type="EMBL" id="GL877131">
    <property type="protein sequence ID" value="KLU93168.1"/>
    <property type="molecule type" value="Genomic_DNA"/>
</dbReference>
<dbReference type="PANTHER" id="PTHR35605:SF1">
    <property type="entry name" value="ECP2 EFFECTOR PROTEIN DOMAIN-CONTAINING PROTEIN-RELATED"/>
    <property type="match status" value="1"/>
</dbReference>
<evidence type="ECO:0000313" key="4">
    <source>
        <dbReference type="Proteomes" id="UP000011715"/>
    </source>
</evidence>
<feature type="chain" id="PRO_5009386076" description="Ig-like domain-containing protein" evidence="1">
    <location>
        <begin position="27"/>
        <end position="254"/>
    </location>
</feature>
<dbReference type="VEuPathDB" id="FungiDB:MAPG_12106"/>
<dbReference type="eggNOG" id="ENOG502RN54">
    <property type="taxonomic scope" value="Eukaryota"/>
</dbReference>
<protein>
    <recommendedName>
        <fullName evidence="5">Ig-like domain-containing protein</fullName>
    </recommendedName>
</protein>
<gene>
    <name evidence="2" type="ORF">MAPG_12106</name>
</gene>
<evidence type="ECO:0000313" key="3">
    <source>
        <dbReference type="EnsemblFungi" id="MAPG_12106T0"/>
    </source>
</evidence>
<keyword evidence="4" id="KW-1185">Reference proteome</keyword>
<evidence type="ECO:0000256" key="1">
    <source>
        <dbReference type="SAM" id="SignalP"/>
    </source>
</evidence>
<dbReference type="Proteomes" id="UP000011715">
    <property type="component" value="Unassembled WGS sequence"/>
</dbReference>